<evidence type="ECO:0000313" key="3">
    <source>
        <dbReference type="Proteomes" id="UP001066276"/>
    </source>
</evidence>
<dbReference type="AlphaFoldDB" id="A0AAV7PPB5"/>
<protein>
    <submittedName>
        <fullName evidence="2">Uncharacterized protein</fullName>
    </submittedName>
</protein>
<evidence type="ECO:0000256" key="1">
    <source>
        <dbReference type="SAM" id="MobiDB-lite"/>
    </source>
</evidence>
<feature type="compositionally biased region" description="Basic and acidic residues" evidence="1">
    <location>
        <begin position="20"/>
        <end position="49"/>
    </location>
</feature>
<comment type="caution">
    <text evidence="2">The sequence shown here is derived from an EMBL/GenBank/DDBJ whole genome shotgun (WGS) entry which is preliminary data.</text>
</comment>
<name>A0AAV7PPB5_PLEWA</name>
<keyword evidence="3" id="KW-1185">Reference proteome</keyword>
<sequence length="108" mass="11536">MKRTPSTPAGRPSGVPGAPRGDRHLEVLRVPGEEDGQRLPYQRAEESRHGAKGRGGAKSRRDVKGNGGADSRPGTSVDQGGERTAGNREWAQVTHSPLDKVGVFSQRN</sequence>
<dbReference type="Proteomes" id="UP001066276">
    <property type="component" value="Chromosome 7"/>
</dbReference>
<dbReference type="EMBL" id="JANPWB010000011">
    <property type="protein sequence ID" value="KAJ1129176.1"/>
    <property type="molecule type" value="Genomic_DNA"/>
</dbReference>
<proteinExistence type="predicted"/>
<gene>
    <name evidence="2" type="ORF">NDU88_007547</name>
</gene>
<accession>A0AAV7PPB5</accession>
<organism evidence="2 3">
    <name type="scientific">Pleurodeles waltl</name>
    <name type="common">Iberian ribbed newt</name>
    <dbReference type="NCBI Taxonomy" id="8319"/>
    <lineage>
        <taxon>Eukaryota</taxon>
        <taxon>Metazoa</taxon>
        <taxon>Chordata</taxon>
        <taxon>Craniata</taxon>
        <taxon>Vertebrata</taxon>
        <taxon>Euteleostomi</taxon>
        <taxon>Amphibia</taxon>
        <taxon>Batrachia</taxon>
        <taxon>Caudata</taxon>
        <taxon>Salamandroidea</taxon>
        <taxon>Salamandridae</taxon>
        <taxon>Pleurodelinae</taxon>
        <taxon>Pleurodeles</taxon>
    </lineage>
</organism>
<feature type="region of interest" description="Disordered" evidence="1">
    <location>
        <begin position="1"/>
        <end position="108"/>
    </location>
</feature>
<evidence type="ECO:0000313" key="2">
    <source>
        <dbReference type="EMBL" id="KAJ1129176.1"/>
    </source>
</evidence>
<reference evidence="2" key="1">
    <citation type="journal article" date="2022" name="bioRxiv">
        <title>Sequencing and chromosome-scale assembly of the giantPleurodeles waltlgenome.</title>
        <authorList>
            <person name="Brown T."/>
            <person name="Elewa A."/>
            <person name="Iarovenko S."/>
            <person name="Subramanian E."/>
            <person name="Araus A.J."/>
            <person name="Petzold A."/>
            <person name="Susuki M."/>
            <person name="Suzuki K.-i.T."/>
            <person name="Hayashi T."/>
            <person name="Toyoda A."/>
            <person name="Oliveira C."/>
            <person name="Osipova E."/>
            <person name="Leigh N.D."/>
            <person name="Simon A."/>
            <person name="Yun M.H."/>
        </authorList>
    </citation>
    <scope>NUCLEOTIDE SEQUENCE</scope>
    <source>
        <strain evidence="2">20211129_DDA</strain>
        <tissue evidence="2">Liver</tissue>
    </source>
</reference>